<gene>
    <name evidence="2" type="ORF">OG699_16805</name>
</gene>
<proteinExistence type="predicted"/>
<accession>A0AAU3HVG0</accession>
<reference evidence="2" key="1">
    <citation type="submission" date="2022-10" db="EMBL/GenBank/DDBJ databases">
        <title>The complete genomes of actinobacterial strains from the NBC collection.</title>
        <authorList>
            <person name="Joergensen T.S."/>
            <person name="Alvarez Arevalo M."/>
            <person name="Sterndorff E.B."/>
            <person name="Faurdal D."/>
            <person name="Vuksanovic O."/>
            <person name="Mourched A.-S."/>
            <person name="Charusanti P."/>
            <person name="Shaw S."/>
            <person name="Blin K."/>
            <person name="Weber T."/>
        </authorList>
    </citation>
    <scope>NUCLEOTIDE SEQUENCE</scope>
    <source>
        <strain evidence="2">NBC_01393</strain>
    </source>
</reference>
<evidence type="ECO:0008006" key="3">
    <source>
        <dbReference type="Google" id="ProtNLM"/>
    </source>
</evidence>
<evidence type="ECO:0000256" key="1">
    <source>
        <dbReference type="SAM" id="MobiDB-lite"/>
    </source>
</evidence>
<evidence type="ECO:0000313" key="2">
    <source>
        <dbReference type="EMBL" id="WTZ09507.1"/>
    </source>
</evidence>
<name>A0AAU3HVG0_9ACTN</name>
<dbReference type="AlphaFoldDB" id="A0AAU3HVG0"/>
<feature type="region of interest" description="Disordered" evidence="1">
    <location>
        <begin position="23"/>
        <end position="44"/>
    </location>
</feature>
<sequence length="44" mass="4801">MTPRTGHVGLNVEDLDRSLAFHREAPAPNASAPARGFLRRLESS</sequence>
<organism evidence="2">
    <name type="scientific">Streptomyces sp. NBC_01393</name>
    <dbReference type="NCBI Taxonomy" id="2903851"/>
    <lineage>
        <taxon>Bacteria</taxon>
        <taxon>Bacillati</taxon>
        <taxon>Actinomycetota</taxon>
        <taxon>Actinomycetes</taxon>
        <taxon>Kitasatosporales</taxon>
        <taxon>Streptomycetaceae</taxon>
        <taxon>Streptomyces</taxon>
    </lineage>
</organism>
<dbReference type="EMBL" id="CP109546">
    <property type="protein sequence ID" value="WTZ09507.1"/>
    <property type="molecule type" value="Genomic_DNA"/>
</dbReference>
<protein>
    <recommendedName>
        <fullName evidence="3">Glyoxalase</fullName>
    </recommendedName>
</protein>